<evidence type="ECO:0000313" key="3">
    <source>
        <dbReference type="Proteomes" id="UP000034371"/>
    </source>
</evidence>
<comment type="caution">
    <text evidence="2">The sequence shown here is derived from an EMBL/GenBank/DDBJ whole genome shotgun (WGS) entry which is preliminary data.</text>
</comment>
<evidence type="ECO:0000313" key="2">
    <source>
        <dbReference type="EMBL" id="KKS21655.1"/>
    </source>
</evidence>
<dbReference type="EMBL" id="LCBY01000033">
    <property type="protein sequence ID" value="KKS21655.1"/>
    <property type="molecule type" value="Genomic_DNA"/>
</dbReference>
<dbReference type="InterPro" id="IPR035940">
    <property type="entry name" value="CAP_sf"/>
</dbReference>
<proteinExistence type="predicted"/>
<dbReference type="Proteomes" id="UP000034371">
    <property type="component" value="Unassembled WGS sequence"/>
</dbReference>
<evidence type="ECO:0000256" key="1">
    <source>
        <dbReference type="SAM" id="Phobius"/>
    </source>
</evidence>
<sequence>MRHKIKAILTIGFSIFMLVLYITNNTHLESFAKKIEREMIMPYSQRFSSVEESGYTTNMDQISPTEIPSNTPEPSVAEREKHVTTTSSGISISEEELWQALTTYRTTHGKSAIEKSESLCSYGRFRAQELFDRLQTNPDDPLDGHAGFSRDADSGHVFKTTGYNTVGENLAYTPGYTNATQIIEWGWDTSPGHRSLQLSEDVTHGCISGIHPIFVGIFTY</sequence>
<organism evidence="2 3">
    <name type="scientific">Candidatus Roizmanbacteria bacterium GW2011_GWC2_41_7</name>
    <dbReference type="NCBI Taxonomy" id="1618487"/>
    <lineage>
        <taxon>Bacteria</taxon>
        <taxon>Candidatus Roizmaniibacteriota</taxon>
    </lineage>
</organism>
<keyword evidence="1" id="KW-0812">Transmembrane</keyword>
<name>A0A0G0X9Q2_9BACT</name>
<accession>A0A0G0X9Q2</accession>
<keyword evidence="1" id="KW-0472">Membrane</keyword>
<dbReference type="Gene3D" id="3.40.33.10">
    <property type="entry name" value="CAP"/>
    <property type="match status" value="1"/>
</dbReference>
<keyword evidence="1" id="KW-1133">Transmembrane helix</keyword>
<protein>
    <recommendedName>
        <fullName evidence="4">SCP domain-containing protein</fullName>
    </recommendedName>
</protein>
<feature type="transmembrane region" description="Helical" evidence="1">
    <location>
        <begin position="7"/>
        <end position="24"/>
    </location>
</feature>
<dbReference type="AlphaFoldDB" id="A0A0G0X9Q2"/>
<gene>
    <name evidence="2" type="ORF">UU78_C0033G0003</name>
</gene>
<reference evidence="2 3" key="1">
    <citation type="journal article" date="2015" name="Nature">
        <title>rRNA introns, odd ribosomes, and small enigmatic genomes across a large radiation of phyla.</title>
        <authorList>
            <person name="Brown C.T."/>
            <person name="Hug L.A."/>
            <person name="Thomas B.C."/>
            <person name="Sharon I."/>
            <person name="Castelle C.J."/>
            <person name="Singh A."/>
            <person name="Wilkins M.J."/>
            <person name="Williams K.H."/>
            <person name="Banfield J.F."/>
        </authorList>
    </citation>
    <scope>NUCLEOTIDE SEQUENCE [LARGE SCALE GENOMIC DNA]</scope>
</reference>
<evidence type="ECO:0008006" key="4">
    <source>
        <dbReference type="Google" id="ProtNLM"/>
    </source>
</evidence>